<dbReference type="Proteomes" id="UP000428330">
    <property type="component" value="Chromosome"/>
</dbReference>
<organism evidence="1 2">
    <name type="scientific">Roseovarius faecimaris</name>
    <dbReference type="NCBI Taxonomy" id="2494550"/>
    <lineage>
        <taxon>Bacteria</taxon>
        <taxon>Pseudomonadati</taxon>
        <taxon>Pseudomonadota</taxon>
        <taxon>Alphaproteobacteria</taxon>
        <taxon>Rhodobacterales</taxon>
        <taxon>Roseobacteraceae</taxon>
        <taxon>Roseovarius</taxon>
    </lineage>
</organism>
<evidence type="ECO:0000313" key="1">
    <source>
        <dbReference type="EMBL" id="QGX99684.1"/>
    </source>
</evidence>
<protein>
    <submittedName>
        <fullName evidence="1">Uncharacterized protein</fullName>
    </submittedName>
</protein>
<dbReference type="AlphaFoldDB" id="A0A6I6IUA9"/>
<name>A0A6I6IUA9_9RHOB</name>
<proteinExistence type="predicted"/>
<dbReference type="RefSeq" id="WP_157708365.1">
    <property type="nucleotide sequence ID" value="NZ_CP034348.1"/>
</dbReference>
<evidence type="ECO:0000313" key="2">
    <source>
        <dbReference type="Proteomes" id="UP000428330"/>
    </source>
</evidence>
<accession>A0A6I6IUA9</accession>
<keyword evidence="2" id="KW-1185">Reference proteome</keyword>
<sequence length="74" mass="8354">MSFAMTLWGCRIAAGTAPLPLQTTQVHRFRADFRTNATKIADITAYLGHYPGQRFDACKRFDFTPEIPEAGYKL</sequence>
<dbReference type="KEGG" id="rom:EI983_15990"/>
<reference evidence="2" key="1">
    <citation type="submission" date="2018-12" db="EMBL/GenBank/DDBJ databases">
        <title>Complete genome sequence of Roseovarius sp. MME-070.</title>
        <authorList>
            <person name="Nam Y.-D."/>
            <person name="Kang J."/>
            <person name="Chung W.-H."/>
            <person name="Park Y.S."/>
        </authorList>
    </citation>
    <scope>NUCLEOTIDE SEQUENCE [LARGE SCALE GENOMIC DNA]</scope>
    <source>
        <strain evidence="2">MME-070</strain>
    </source>
</reference>
<dbReference type="EMBL" id="CP034348">
    <property type="protein sequence ID" value="QGX99684.1"/>
    <property type="molecule type" value="Genomic_DNA"/>
</dbReference>
<gene>
    <name evidence="1" type="ORF">EI983_15990</name>
</gene>